<evidence type="ECO:0000313" key="5">
    <source>
        <dbReference type="EMBL" id="KAK3931961.1"/>
    </source>
</evidence>
<gene>
    <name evidence="5" type="ORF">KUF71_001334</name>
</gene>
<dbReference type="GO" id="GO:0043139">
    <property type="term" value="F:5'-3' DNA helicase activity"/>
    <property type="evidence" value="ECO:0007669"/>
    <property type="project" value="UniProtKB-EC"/>
</dbReference>
<dbReference type="PANTHER" id="PTHR47642:SF5">
    <property type="entry name" value="ATP-DEPENDENT DNA HELICASE"/>
    <property type="match status" value="1"/>
</dbReference>
<dbReference type="InterPro" id="IPR051055">
    <property type="entry name" value="PIF1_helicase"/>
</dbReference>
<dbReference type="Pfam" id="PF20209">
    <property type="entry name" value="DUF6570"/>
    <property type="match status" value="1"/>
</dbReference>
<keyword evidence="1" id="KW-0233">DNA recombination</keyword>
<dbReference type="GO" id="GO:0005524">
    <property type="term" value="F:ATP binding"/>
    <property type="evidence" value="ECO:0007669"/>
    <property type="project" value="UniProtKB-KW"/>
</dbReference>
<dbReference type="InterPro" id="IPR046700">
    <property type="entry name" value="DUF6570"/>
</dbReference>
<feature type="domain" description="Helitron helicase-like" evidence="3">
    <location>
        <begin position="363"/>
        <end position="540"/>
    </location>
</feature>
<keyword evidence="1" id="KW-0378">Hydrolase</keyword>
<name>A0AAE1I2W4_9NEOP</name>
<dbReference type="GO" id="GO:0000723">
    <property type="term" value="P:telomere maintenance"/>
    <property type="evidence" value="ECO:0007669"/>
    <property type="project" value="InterPro"/>
</dbReference>
<keyword evidence="1" id="KW-0234">DNA repair</keyword>
<comment type="similarity">
    <text evidence="1">Belongs to the helicase family.</text>
</comment>
<proteinExistence type="inferred from homology"/>
<dbReference type="GO" id="GO:0016787">
    <property type="term" value="F:hydrolase activity"/>
    <property type="evidence" value="ECO:0007669"/>
    <property type="project" value="UniProtKB-KW"/>
</dbReference>
<sequence>MSICGTLEWIDASGNCQLLLIDPIHIRKKYFVCGAHFERSCFSSAKRLKVNVVPTLHIQRFENQCLILDYEKNLNEWKDDVDKEINFVSDSSIANTFEESMRALRWSICPKCKEKRLLDCRISANCAHRANCWQYSELNDMDPGNVPEELQDLTYIEEQLIARVHPLISIFKLKGLQFGYRGHVINFEQNVNEIARQLPHKVTDLSSVMAIRYSGTNIDKYHDFFVRGGKVKKALLYLKENNPYYADIEISDDNITSLPEDGSVAHEIVTIDLSPDASDSSNESIEECIDGDVNNISESFVLNGGNVYQNDQVNNRLKWPSLNGKIDEFHTPGYMVCAFPTLYPQGKADYYSERRKSVGASNYFKHLLLFHDNRFAKHATFRYFAMNTWMRWSALNDGNIFVRNNEQFKNVTAGQLKQMIEEDPNLLKKIMFQASNLRGTKAYWHCKAGELKDMVEQLGLPTVFLTFSCADHHWADLFRLLTDKDDVSDLTESDRKKLIQQNPHILSMFFNARVEAFIEKVLKVKYKVKDYWYRVEYQHSQLLLKVQRHSKCSTDYCLRVNKKTKQKQCRFKFPVNLQDKATIVKNSGGEFEFKPERNDPLLNKFNKFLILLWRANIDIAPVLSEKALIGYLTKYVSKSETPSKTLTEILANIMLQVEAESRAKTVIQKLFTNAVADRDISAQEVCHTLLSLPFCSAGGRKFVIVNTSEKKWVMVPEEEFQDGNQKYGQSFVEKYRERPENMENVCLWDAAKCYNYRAGTWSVIKGKENIVRVFPQYTNQKCDEEGKERFYKQQVLLHVPWRYEEHLKDDCQSWKNVYEGHRINERSNAVYQLGNECEEDDFESAEDDVHDNDFEEEFMLLSRLGPNSNAPSIELGRREVDLNHDWRQSSAMYEHLGSVQEFQSFIESAKEKDSNNEPVNDIALPQVNLSPDQERVINIVKEIIENIKCTNSYVARRIIVQGKAGTGKSLVIKYLTSILQKELGNASYFLGAPTGVAAILINGQTLHNIFKLGVDSNAFKPLTGESAKDLSNSFENVKFLILDEWSMIGCKTLAMIEARCREATGINEEFGGLTVILFGDGRQLPPVKDNALCSKIQGTVLGQRGCYIIKNFDTKIVLNTCHRQQNEEFLKVLDNLSNGEISISDYNLLATRFTYRLSDEEIRLFNDAIRLFATKEEVREFNINVLSNLRDCTTNVPVPVARIVGKHNCAAAKTASFDQAGSLEKVFYLAKGCQIMLRHNLWTSRGLVNGAVGKVHDILYDCTDDDFPCVILCDFPLYTGPAFIPGTKIVPIRPMLKSFALKEEKCTRYQFPITLCYAMSIHKAQGMTLDKVVVNIGDKEFALGLAYVGLTRARCLNDIIISPFVYDRMKLVNNHKSLAQRKEFDKWLCGEH</sequence>
<feature type="domain" description="DNA helicase Pif1-like DEAD-box helicase" evidence="2">
    <location>
        <begin position="929"/>
        <end position="1142"/>
    </location>
</feature>
<keyword evidence="1 5" id="KW-0347">Helicase</keyword>
<dbReference type="SUPFAM" id="SSF52540">
    <property type="entry name" value="P-loop containing nucleoside triphosphate hydrolases"/>
    <property type="match status" value="2"/>
</dbReference>
<comment type="caution">
    <text evidence="5">The sequence shown here is derived from an EMBL/GenBank/DDBJ whole genome shotgun (WGS) entry which is preliminary data.</text>
</comment>
<keyword evidence="6" id="KW-1185">Reference proteome</keyword>
<keyword evidence="1" id="KW-0547">Nucleotide-binding</keyword>
<dbReference type="InterPro" id="IPR025476">
    <property type="entry name" value="Helitron_helicase-like"/>
</dbReference>
<dbReference type="EMBL" id="JAHWGI010001433">
    <property type="protein sequence ID" value="KAK3931961.1"/>
    <property type="molecule type" value="Genomic_DNA"/>
</dbReference>
<reference evidence="5" key="1">
    <citation type="submission" date="2021-07" db="EMBL/GenBank/DDBJ databases">
        <authorList>
            <person name="Catto M.A."/>
            <person name="Jacobson A."/>
            <person name="Kennedy G."/>
            <person name="Labadie P."/>
            <person name="Hunt B.G."/>
            <person name="Srinivasan R."/>
        </authorList>
    </citation>
    <scope>NUCLEOTIDE SEQUENCE</scope>
    <source>
        <strain evidence="5">PL_HMW_Pooled</strain>
        <tissue evidence="5">Head</tissue>
    </source>
</reference>
<reference evidence="5" key="2">
    <citation type="journal article" date="2023" name="BMC Genomics">
        <title>Pest status, molecular evolution, and epigenetic factors derived from the genome assembly of Frankliniella fusca, a thysanopteran phytovirus vector.</title>
        <authorList>
            <person name="Catto M.A."/>
            <person name="Labadie P.E."/>
            <person name="Jacobson A.L."/>
            <person name="Kennedy G.G."/>
            <person name="Srinivasan R."/>
            <person name="Hunt B.G."/>
        </authorList>
    </citation>
    <scope>NUCLEOTIDE SEQUENCE</scope>
    <source>
        <strain evidence="5">PL_HMW_Pooled</strain>
    </source>
</reference>
<protein>
    <recommendedName>
        <fullName evidence="1">ATP-dependent DNA helicase</fullName>
        <ecNumber evidence="1">5.6.2.3</ecNumber>
    </recommendedName>
</protein>
<evidence type="ECO:0000313" key="6">
    <source>
        <dbReference type="Proteomes" id="UP001219518"/>
    </source>
</evidence>
<dbReference type="InterPro" id="IPR010285">
    <property type="entry name" value="DNA_helicase_pif1-like_DEAD"/>
</dbReference>
<dbReference type="CDD" id="cd18809">
    <property type="entry name" value="SF1_C_RecD"/>
    <property type="match status" value="1"/>
</dbReference>
<dbReference type="EC" id="5.6.2.3" evidence="1"/>
<keyword evidence="1" id="KW-0227">DNA damage</keyword>
<feature type="domain" description="DUF6570" evidence="4">
    <location>
        <begin position="134"/>
        <end position="255"/>
    </location>
</feature>
<dbReference type="Pfam" id="PF05970">
    <property type="entry name" value="PIF1"/>
    <property type="match status" value="1"/>
</dbReference>
<dbReference type="GO" id="GO:0006310">
    <property type="term" value="P:DNA recombination"/>
    <property type="evidence" value="ECO:0007669"/>
    <property type="project" value="UniProtKB-KW"/>
</dbReference>
<dbReference type="Pfam" id="PF14214">
    <property type="entry name" value="Helitron_like_N"/>
    <property type="match status" value="1"/>
</dbReference>
<comment type="cofactor">
    <cofactor evidence="1">
        <name>Mg(2+)</name>
        <dbReference type="ChEBI" id="CHEBI:18420"/>
    </cofactor>
</comment>
<dbReference type="InterPro" id="IPR027417">
    <property type="entry name" value="P-loop_NTPase"/>
</dbReference>
<evidence type="ECO:0000259" key="2">
    <source>
        <dbReference type="Pfam" id="PF05970"/>
    </source>
</evidence>
<evidence type="ECO:0000256" key="1">
    <source>
        <dbReference type="RuleBase" id="RU363044"/>
    </source>
</evidence>
<dbReference type="GO" id="GO:0006281">
    <property type="term" value="P:DNA repair"/>
    <property type="evidence" value="ECO:0007669"/>
    <property type="project" value="UniProtKB-KW"/>
</dbReference>
<keyword evidence="1" id="KW-0067">ATP-binding</keyword>
<organism evidence="5 6">
    <name type="scientific">Frankliniella fusca</name>
    <dbReference type="NCBI Taxonomy" id="407009"/>
    <lineage>
        <taxon>Eukaryota</taxon>
        <taxon>Metazoa</taxon>
        <taxon>Ecdysozoa</taxon>
        <taxon>Arthropoda</taxon>
        <taxon>Hexapoda</taxon>
        <taxon>Insecta</taxon>
        <taxon>Pterygota</taxon>
        <taxon>Neoptera</taxon>
        <taxon>Paraneoptera</taxon>
        <taxon>Thysanoptera</taxon>
        <taxon>Terebrantia</taxon>
        <taxon>Thripoidea</taxon>
        <taxon>Thripidae</taxon>
        <taxon>Frankliniella</taxon>
    </lineage>
</organism>
<dbReference type="PANTHER" id="PTHR47642">
    <property type="entry name" value="ATP-DEPENDENT DNA HELICASE"/>
    <property type="match status" value="1"/>
</dbReference>
<evidence type="ECO:0000259" key="3">
    <source>
        <dbReference type="Pfam" id="PF14214"/>
    </source>
</evidence>
<dbReference type="Proteomes" id="UP001219518">
    <property type="component" value="Unassembled WGS sequence"/>
</dbReference>
<comment type="catalytic activity">
    <reaction evidence="1">
        <text>ATP + H2O = ADP + phosphate + H(+)</text>
        <dbReference type="Rhea" id="RHEA:13065"/>
        <dbReference type="ChEBI" id="CHEBI:15377"/>
        <dbReference type="ChEBI" id="CHEBI:15378"/>
        <dbReference type="ChEBI" id="CHEBI:30616"/>
        <dbReference type="ChEBI" id="CHEBI:43474"/>
        <dbReference type="ChEBI" id="CHEBI:456216"/>
        <dbReference type="EC" id="5.6.2.3"/>
    </reaction>
</comment>
<evidence type="ECO:0000259" key="4">
    <source>
        <dbReference type="Pfam" id="PF20209"/>
    </source>
</evidence>
<dbReference type="Gene3D" id="3.40.50.300">
    <property type="entry name" value="P-loop containing nucleotide triphosphate hydrolases"/>
    <property type="match status" value="2"/>
</dbReference>
<accession>A0AAE1I2W4</accession>